<dbReference type="InterPro" id="IPR027417">
    <property type="entry name" value="P-loop_NTPase"/>
</dbReference>
<accession>A0A6M0S0L1</accession>
<dbReference type="RefSeq" id="WP_163660104.1">
    <property type="nucleotide sequence ID" value="NZ_QZCE01000001.1"/>
</dbReference>
<dbReference type="EMBL" id="QZCE01000001">
    <property type="protein sequence ID" value="NEZ61998.1"/>
    <property type="molecule type" value="Genomic_DNA"/>
</dbReference>
<dbReference type="AlphaFoldDB" id="A0A6M0S0L1"/>
<reference evidence="3 4" key="1">
    <citation type="journal article" date="2020" name="Microb. Ecol.">
        <title>Ecogenomics of the Marine Benthic Filamentous Cyanobacterium Adonisia.</title>
        <authorList>
            <person name="Walter J.M."/>
            <person name="Coutinho F.H."/>
            <person name="Leomil L."/>
            <person name="Hargreaves P.I."/>
            <person name="Campeao M.E."/>
            <person name="Vieira V.V."/>
            <person name="Silva B.S."/>
            <person name="Fistarol G.O."/>
            <person name="Salomon P.S."/>
            <person name="Sawabe T."/>
            <person name="Mino S."/>
            <person name="Hosokawa M."/>
            <person name="Miyashita H."/>
            <person name="Maruyama F."/>
            <person name="van Verk M.C."/>
            <person name="Dutilh B.E."/>
            <person name="Thompson C.C."/>
            <person name="Thompson F.L."/>
        </authorList>
    </citation>
    <scope>NUCLEOTIDE SEQUENCE [LARGE SCALE GENOMIC DNA]</scope>
    <source>
        <strain evidence="3 4">CCMR0082</strain>
    </source>
</reference>
<sequence>MGARAGARRNVSQQEIDKWWEGVADYFGVQKKTLSPEQAKIDKPSWPVFASKTLIRSGANLIPFQPYDYQKAFVEQIEAHYGTVAVKSRQMGFTEMVASYFLWSCYQNPAYLAVIFSKTQDDTTNIARRVRMMASSHPDVELETENLRDLKLKDGGRLVFKPATPNAARGLESVAAILFDEAAFVPPIEEIYGSAMPSMEMLGDDARVIILSTPNGQSGFYWERVSESNGDIDVLRKCEEIRQGGSPIQHWTDQEGWCKFMAHWRAHPVYSNRENYLQDIAKKKRLPLAQVRQEYDLDFTVSTESLFNQDAVQAQAIGQWEKPQSGADYLVCVDPNFGGSDYFRAQVWKLSTDPMALVAEYAENQRSIEYSKTKVLGLIDAYRPVLCAVESNSGGVVIIEDLAKARPSLRLQGVLTTNTTKRVNTDRIAIALEQKEVIYPPDWAGVQEMPQFSALKREASSGHDDTITAWAAGWAALESAREIINSPMYRAQESTLEELFDELGVY</sequence>
<proteinExistence type="predicted"/>
<dbReference type="InterPro" id="IPR035421">
    <property type="entry name" value="Terminase_6C"/>
</dbReference>
<dbReference type="Pfam" id="PF03237">
    <property type="entry name" value="Terminase_6N"/>
    <property type="match status" value="1"/>
</dbReference>
<gene>
    <name evidence="3" type="ORF">D0962_04280</name>
</gene>
<dbReference type="Proteomes" id="UP000473574">
    <property type="component" value="Unassembled WGS sequence"/>
</dbReference>
<organism evidence="3 4">
    <name type="scientific">Adonisia turfae CCMR0082</name>
    <dbReference type="NCBI Taxonomy" id="2304604"/>
    <lineage>
        <taxon>Bacteria</taxon>
        <taxon>Bacillati</taxon>
        <taxon>Cyanobacteriota</taxon>
        <taxon>Adonisia</taxon>
        <taxon>Adonisia turfae</taxon>
    </lineage>
</organism>
<evidence type="ECO:0000259" key="2">
    <source>
        <dbReference type="Pfam" id="PF17289"/>
    </source>
</evidence>
<evidence type="ECO:0000313" key="3">
    <source>
        <dbReference type="EMBL" id="NEZ61998.1"/>
    </source>
</evidence>
<feature type="domain" description="Terminase large subunit gp17-like C-terminal" evidence="2">
    <location>
        <begin position="333"/>
        <end position="469"/>
    </location>
</feature>
<evidence type="ECO:0000256" key="1">
    <source>
        <dbReference type="ARBA" id="ARBA00022612"/>
    </source>
</evidence>
<dbReference type="Gene3D" id="3.30.420.240">
    <property type="match status" value="1"/>
</dbReference>
<protein>
    <recommendedName>
        <fullName evidence="2">Terminase large subunit gp17-like C-terminal domain-containing protein</fullName>
    </recommendedName>
</protein>
<name>A0A6M0S0L1_9CYAN</name>
<dbReference type="Pfam" id="PF17289">
    <property type="entry name" value="Terminase_6C"/>
    <property type="match status" value="1"/>
</dbReference>
<keyword evidence="1" id="KW-1188">Viral release from host cell</keyword>
<evidence type="ECO:0000313" key="4">
    <source>
        <dbReference type="Proteomes" id="UP000473574"/>
    </source>
</evidence>
<dbReference type="Gene3D" id="3.40.50.300">
    <property type="entry name" value="P-loop containing nucleotide triphosphate hydrolases"/>
    <property type="match status" value="1"/>
</dbReference>
<comment type="caution">
    <text evidence="3">The sequence shown here is derived from an EMBL/GenBank/DDBJ whole genome shotgun (WGS) entry which is preliminary data.</text>
</comment>